<organism evidence="3 4">
    <name type="scientific">Carex littledalei</name>
    <dbReference type="NCBI Taxonomy" id="544730"/>
    <lineage>
        <taxon>Eukaryota</taxon>
        <taxon>Viridiplantae</taxon>
        <taxon>Streptophyta</taxon>
        <taxon>Embryophyta</taxon>
        <taxon>Tracheophyta</taxon>
        <taxon>Spermatophyta</taxon>
        <taxon>Magnoliopsida</taxon>
        <taxon>Liliopsida</taxon>
        <taxon>Poales</taxon>
        <taxon>Cyperaceae</taxon>
        <taxon>Cyperoideae</taxon>
        <taxon>Cariceae</taxon>
        <taxon>Carex</taxon>
        <taxon>Carex subgen. Euthyceras</taxon>
    </lineage>
</organism>
<feature type="transmembrane region" description="Helical" evidence="2">
    <location>
        <begin position="103"/>
        <end position="127"/>
    </location>
</feature>
<dbReference type="AlphaFoldDB" id="A0A833RJT9"/>
<gene>
    <name evidence="3" type="ORF">FCM35_KLT20631</name>
</gene>
<comment type="caution">
    <text evidence="3">The sequence shown here is derived from an EMBL/GenBank/DDBJ whole genome shotgun (WGS) entry which is preliminary data.</text>
</comment>
<dbReference type="GO" id="GO:0009507">
    <property type="term" value="C:chloroplast"/>
    <property type="evidence" value="ECO:0007669"/>
    <property type="project" value="TreeGrafter"/>
</dbReference>
<reference evidence="3" key="1">
    <citation type="submission" date="2020-01" db="EMBL/GenBank/DDBJ databases">
        <title>Genome sequence of Kobresia littledalei, the first chromosome-level genome in the family Cyperaceae.</title>
        <authorList>
            <person name="Qu G."/>
        </authorList>
    </citation>
    <scope>NUCLEOTIDE SEQUENCE</scope>
    <source>
        <strain evidence="3">C.B.Clarke</strain>
        <tissue evidence="3">Leaf</tissue>
    </source>
</reference>
<feature type="transmembrane region" description="Helical" evidence="2">
    <location>
        <begin position="139"/>
        <end position="161"/>
    </location>
</feature>
<feature type="compositionally biased region" description="Low complexity" evidence="1">
    <location>
        <begin position="38"/>
        <end position="54"/>
    </location>
</feature>
<dbReference type="PANTHER" id="PTHR37385:SF2">
    <property type="entry name" value="PROTEIN LPA2"/>
    <property type="match status" value="1"/>
</dbReference>
<dbReference type="OrthoDB" id="568307at2759"/>
<feature type="region of interest" description="Disordered" evidence="1">
    <location>
        <begin position="30"/>
        <end position="95"/>
    </location>
</feature>
<keyword evidence="2" id="KW-0812">Transmembrane</keyword>
<name>A0A833RJT9_9POAL</name>
<dbReference type="InterPro" id="IPR038789">
    <property type="entry name" value="LPA2-like"/>
</dbReference>
<dbReference type="Proteomes" id="UP000623129">
    <property type="component" value="Unassembled WGS sequence"/>
</dbReference>
<evidence type="ECO:0000256" key="2">
    <source>
        <dbReference type="SAM" id="Phobius"/>
    </source>
</evidence>
<dbReference type="PANTHER" id="PTHR37385">
    <property type="entry name" value="PROTEIN LOW PSII ACCUMULATION 2, CHLOROPLASTIC"/>
    <property type="match status" value="1"/>
</dbReference>
<evidence type="ECO:0000313" key="3">
    <source>
        <dbReference type="EMBL" id="KAF3336124.1"/>
    </source>
</evidence>
<protein>
    <submittedName>
        <fullName evidence="3">Protein LOW PSII ACCUMULATION 2</fullName>
    </submittedName>
</protein>
<accession>A0A833RJT9</accession>
<feature type="compositionally biased region" description="Basic residues" evidence="1">
    <location>
        <begin position="63"/>
        <end position="75"/>
    </location>
</feature>
<sequence>MASISSSLLRFSHLDPHFLSHTVRFSLRPHLSPSRAVPPDSSSASGDSSPAPSSLDELTYISKKNKKKKNKGKTVTRRDPIQIQIGETKEKEKEEEKSASEGAFLLAWLGLGVVILVEGVALAASGFLPEEWDNFFVKFLYPSFTPTVFLFLGLSVAYGVIKYLEAEKMKKS</sequence>
<keyword evidence="4" id="KW-1185">Reference proteome</keyword>
<keyword evidence="2" id="KW-1133">Transmembrane helix</keyword>
<dbReference type="EMBL" id="SWLB01000008">
    <property type="protein sequence ID" value="KAF3336124.1"/>
    <property type="molecule type" value="Genomic_DNA"/>
</dbReference>
<evidence type="ECO:0000313" key="4">
    <source>
        <dbReference type="Proteomes" id="UP000623129"/>
    </source>
</evidence>
<keyword evidence="2" id="KW-0472">Membrane</keyword>
<evidence type="ECO:0000256" key="1">
    <source>
        <dbReference type="SAM" id="MobiDB-lite"/>
    </source>
</evidence>
<proteinExistence type="predicted"/>